<keyword evidence="2" id="KW-0862">Zinc</keyword>
<dbReference type="InterPro" id="IPR052360">
    <property type="entry name" value="Transcr_Regulatory_Proteins"/>
</dbReference>
<dbReference type="PROSITE" id="PS50048">
    <property type="entry name" value="ZN2_CY6_FUNGAL_2"/>
    <property type="match status" value="1"/>
</dbReference>
<evidence type="ECO:0000256" key="3">
    <source>
        <dbReference type="ARBA" id="ARBA00023015"/>
    </source>
</evidence>
<dbReference type="SUPFAM" id="SSF57701">
    <property type="entry name" value="Zn2/Cys6 DNA-binding domain"/>
    <property type="match status" value="1"/>
</dbReference>
<evidence type="ECO:0000313" key="9">
    <source>
        <dbReference type="Proteomes" id="UP000016922"/>
    </source>
</evidence>
<keyword evidence="1" id="KW-0479">Metal-binding</keyword>
<keyword evidence="5" id="KW-0804">Transcription</keyword>
<evidence type="ECO:0000256" key="1">
    <source>
        <dbReference type="ARBA" id="ARBA00022723"/>
    </source>
</evidence>
<reference evidence="8 9" key="1">
    <citation type="journal article" date="2013" name="BMC Genomics">
        <title>Genomics-driven discovery of the pneumocandin biosynthetic gene cluster in the fungus Glarea lozoyensis.</title>
        <authorList>
            <person name="Chen L."/>
            <person name="Yue Q."/>
            <person name="Zhang X."/>
            <person name="Xiang M."/>
            <person name="Wang C."/>
            <person name="Li S."/>
            <person name="Che Y."/>
            <person name="Ortiz-Lopez F.J."/>
            <person name="Bills G.F."/>
            <person name="Liu X."/>
            <person name="An Z."/>
        </authorList>
    </citation>
    <scope>NUCLEOTIDE SEQUENCE [LARGE SCALE GENOMIC DNA]</scope>
    <source>
        <strain evidence="9">ATCC 20868 / MF5171</strain>
    </source>
</reference>
<feature type="domain" description="Zn(2)-C6 fungal-type" evidence="7">
    <location>
        <begin position="26"/>
        <end position="54"/>
    </location>
</feature>
<dbReference type="Pfam" id="PF11951">
    <property type="entry name" value="Fungal_trans_2"/>
    <property type="match status" value="1"/>
</dbReference>
<organism evidence="8 9">
    <name type="scientific">Glarea lozoyensis (strain ATCC 20868 / MF5171)</name>
    <dbReference type="NCBI Taxonomy" id="1116229"/>
    <lineage>
        <taxon>Eukaryota</taxon>
        <taxon>Fungi</taxon>
        <taxon>Dikarya</taxon>
        <taxon>Ascomycota</taxon>
        <taxon>Pezizomycotina</taxon>
        <taxon>Leotiomycetes</taxon>
        <taxon>Helotiales</taxon>
        <taxon>Helotiaceae</taxon>
        <taxon>Glarea</taxon>
    </lineage>
</organism>
<dbReference type="InterPro" id="IPR001138">
    <property type="entry name" value="Zn2Cys6_DnaBD"/>
</dbReference>
<gene>
    <name evidence="8" type="ORF">GLAREA_03222</name>
</gene>
<dbReference type="InterPro" id="IPR036864">
    <property type="entry name" value="Zn2-C6_fun-type_DNA-bd_sf"/>
</dbReference>
<dbReference type="OrthoDB" id="2593732at2759"/>
<dbReference type="PROSITE" id="PS00463">
    <property type="entry name" value="ZN2_CY6_FUNGAL_1"/>
    <property type="match status" value="1"/>
</dbReference>
<dbReference type="Gene3D" id="4.10.240.10">
    <property type="entry name" value="Zn(2)-C6 fungal-type DNA-binding domain"/>
    <property type="match status" value="1"/>
</dbReference>
<keyword evidence="4 8" id="KW-0238">DNA-binding</keyword>
<evidence type="ECO:0000256" key="6">
    <source>
        <dbReference type="ARBA" id="ARBA00023242"/>
    </source>
</evidence>
<dbReference type="RefSeq" id="XP_008086497.1">
    <property type="nucleotide sequence ID" value="XM_008088306.1"/>
</dbReference>
<dbReference type="PANTHER" id="PTHR36206:SF4">
    <property type="entry name" value="HYPOTHETICAL CONSERVED PROTEIN (EUROFUNG)-RELATED"/>
    <property type="match status" value="1"/>
</dbReference>
<dbReference type="eggNOG" id="ENOG502QU5N">
    <property type="taxonomic scope" value="Eukaryota"/>
</dbReference>
<dbReference type="PRINTS" id="PR00755">
    <property type="entry name" value="AFLATOXINBRP"/>
</dbReference>
<sequence length="573" mass="64385">MADESVPLPTRFKAIPRRGLPKVKSGCITCKERRVKCGEEKPECIRCIKFGAVCGGYPPRKPKASRSKASIAPKNFTGFKYENLSQIKLPEKAIVSVTRVSPTASHFQNDDESRYFEVFSTKTAFELLPPFAAQTFHRIMLQASQSDPSIRHAVIALGALDKTSQLVAKADEDASQKVILRRHHDTALQQYALALKHMRERAGTDKPDLRLALLSCLVTLCFEAWNGNQALAMASVSPYPTHNTTNTLSQIQTGFKLIQAWKEEIGATNPLLSTPAHNNDLLQIFARLDVQAISFAKDGWMKEHPFVSGNMKAFWDAMPSTFTTLEEAESYNNGLARRTMHILSVGVRPRKQKMFPVNGWWGETDPAVVATQQSLLNDCDRWVSAFTSLFNKTIASGDPERILFAKMLKIFIHTAIHGTFILCCADEMLYDQFLPGFAETVAFCSDVLVSIEKDTSKWPPDPKFSFDSMVIIPLYIVSHKCREGAIRRRAIQLLLTYSRREGVWDSLFAGKMGEWAMRVEEEFMVDGQVPGWARIHGVGFDNDVALRRAVLTCQQRVGEESLEEVTRTQVITW</sequence>
<dbReference type="KEGG" id="glz:GLAREA_03222"/>
<protein>
    <submittedName>
        <fullName evidence="8">Zn2/Cys6 DNA-binding protein</fullName>
    </submittedName>
</protein>
<dbReference type="Pfam" id="PF00172">
    <property type="entry name" value="Zn_clus"/>
    <property type="match status" value="1"/>
</dbReference>
<evidence type="ECO:0000256" key="4">
    <source>
        <dbReference type="ARBA" id="ARBA00023125"/>
    </source>
</evidence>
<dbReference type="AlphaFoldDB" id="S3CLG4"/>
<dbReference type="OMA" id="ITRRIMH"/>
<dbReference type="CDD" id="cd00067">
    <property type="entry name" value="GAL4"/>
    <property type="match status" value="1"/>
</dbReference>
<dbReference type="HOGENOM" id="CLU_011409_2_1_1"/>
<dbReference type="GeneID" id="19462277"/>
<dbReference type="Proteomes" id="UP000016922">
    <property type="component" value="Unassembled WGS sequence"/>
</dbReference>
<proteinExistence type="predicted"/>
<dbReference type="GO" id="GO:0003677">
    <property type="term" value="F:DNA binding"/>
    <property type="evidence" value="ECO:0007669"/>
    <property type="project" value="UniProtKB-KW"/>
</dbReference>
<dbReference type="EMBL" id="KE145370">
    <property type="protein sequence ID" value="EPE27307.1"/>
    <property type="molecule type" value="Genomic_DNA"/>
</dbReference>
<evidence type="ECO:0000256" key="2">
    <source>
        <dbReference type="ARBA" id="ARBA00022833"/>
    </source>
</evidence>
<dbReference type="InterPro" id="IPR021858">
    <property type="entry name" value="Fun_TF"/>
</dbReference>
<evidence type="ECO:0000313" key="8">
    <source>
        <dbReference type="EMBL" id="EPE27307.1"/>
    </source>
</evidence>
<dbReference type="PANTHER" id="PTHR36206">
    <property type="entry name" value="ASPERCRYPTIN BIOSYNTHESIS CLUSTER-SPECIFIC TRANSCRIPTION REGULATOR ATNN-RELATED"/>
    <property type="match status" value="1"/>
</dbReference>
<keyword evidence="3" id="KW-0805">Transcription regulation</keyword>
<name>S3CLG4_GLAL2</name>
<evidence type="ECO:0000259" key="7">
    <source>
        <dbReference type="PROSITE" id="PS50048"/>
    </source>
</evidence>
<dbReference type="GO" id="GO:0000981">
    <property type="term" value="F:DNA-binding transcription factor activity, RNA polymerase II-specific"/>
    <property type="evidence" value="ECO:0007669"/>
    <property type="project" value="InterPro"/>
</dbReference>
<dbReference type="GO" id="GO:0008270">
    <property type="term" value="F:zinc ion binding"/>
    <property type="evidence" value="ECO:0007669"/>
    <property type="project" value="InterPro"/>
</dbReference>
<evidence type="ECO:0000256" key="5">
    <source>
        <dbReference type="ARBA" id="ARBA00023163"/>
    </source>
</evidence>
<dbReference type="SMART" id="SM00066">
    <property type="entry name" value="GAL4"/>
    <property type="match status" value="1"/>
</dbReference>
<accession>S3CLG4</accession>
<keyword evidence="6" id="KW-0539">Nucleus</keyword>
<keyword evidence="9" id="KW-1185">Reference proteome</keyword>